<dbReference type="AlphaFoldDB" id="A0A2V4V981"/>
<dbReference type="SMART" id="SM00267">
    <property type="entry name" value="GGDEF"/>
    <property type="match status" value="1"/>
</dbReference>
<dbReference type="GO" id="GO:1902201">
    <property type="term" value="P:negative regulation of bacterial-type flagellum-dependent cell motility"/>
    <property type="evidence" value="ECO:0007669"/>
    <property type="project" value="TreeGrafter"/>
</dbReference>
<keyword evidence="3" id="KW-1133">Transmembrane helix</keyword>
<dbReference type="SUPFAM" id="SSF55073">
    <property type="entry name" value="Nucleotide cyclase"/>
    <property type="match status" value="1"/>
</dbReference>
<evidence type="ECO:0000313" key="5">
    <source>
        <dbReference type="EMBL" id="PYE39008.1"/>
    </source>
</evidence>
<keyword evidence="3" id="KW-0812">Transmembrane</keyword>
<evidence type="ECO:0000259" key="4">
    <source>
        <dbReference type="PROSITE" id="PS50887"/>
    </source>
</evidence>
<dbReference type="EC" id="2.7.7.65" evidence="1"/>
<dbReference type="InterPro" id="IPR043128">
    <property type="entry name" value="Rev_trsase/Diguanyl_cyclase"/>
</dbReference>
<dbReference type="RefSeq" id="WP_110923248.1">
    <property type="nucleotide sequence ID" value="NZ_QJSU01000005.1"/>
</dbReference>
<dbReference type="InterPro" id="IPR029787">
    <property type="entry name" value="Nucleotide_cyclase"/>
</dbReference>
<comment type="caution">
    <text evidence="5">The sequence shown here is derived from an EMBL/GenBank/DDBJ whole genome shotgun (WGS) entry which is preliminary data.</text>
</comment>
<dbReference type="EMBL" id="QJSU01000005">
    <property type="protein sequence ID" value="PYE39008.1"/>
    <property type="molecule type" value="Genomic_DNA"/>
</dbReference>
<organism evidence="5 6">
    <name type="scientific">Psychrobacter fozii</name>
    <dbReference type="NCBI Taxonomy" id="198480"/>
    <lineage>
        <taxon>Bacteria</taxon>
        <taxon>Pseudomonadati</taxon>
        <taxon>Pseudomonadota</taxon>
        <taxon>Gammaproteobacteria</taxon>
        <taxon>Moraxellales</taxon>
        <taxon>Moraxellaceae</taxon>
        <taxon>Psychrobacter</taxon>
    </lineage>
</organism>
<sequence>MAVSKFYLGYKQLSKAVFEWEAADRTALLAAFMVIEVFSHWLWCLFVWYRRDIYSNYVDITLLYPLWILVSMVGVFLLWMSSRFSPVRNAKSNLYTWQAILITIYSAYITFVITILGHSSLVTGVSLVGGAMLGMMLISRRYVWRAFVGQIIAILAVTLFPYFGITLPNLRQMIATTLPPNIHSYVTYNEMAMMKDATAATVLPNGRLNWDSVNYLRQSSNLLWRSTHIYMSLPKAIFIIYMFRTLLVILDDSRKETLQHANQDELTQLKNRRYGLMQMKQALVSIERAQDFSVILLDLDWFKDINDSYGHDIGDRVLVTVAQALLQSLTDDAIVSRYGGEEFLIVLPDTKHDSAMVIAEQLRLSIADQTIVVDDNTTFNVTASLGLYTLTHDERHCIKHTCEKLSQTESGYQFKKPQVSKSNSERADKKVDTVELPQDICQRLICMADKALYNAKGLGRDKVVSANEMLKAGDTKIESLYSN</sequence>
<feature type="transmembrane region" description="Helical" evidence="3">
    <location>
        <begin position="27"/>
        <end position="49"/>
    </location>
</feature>
<evidence type="ECO:0000313" key="6">
    <source>
        <dbReference type="Proteomes" id="UP000247746"/>
    </source>
</evidence>
<accession>A0A2V4V981</accession>
<dbReference type="PANTHER" id="PTHR45138">
    <property type="entry name" value="REGULATORY COMPONENTS OF SENSORY TRANSDUCTION SYSTEM"/>
    <property type="match status" value="1"/>
</dbReference>
<gene>
    <name evidence="5" type="ORF">DFP82_105162</name>
</gene>
<feature type="transmembrane region" description="Helical" evidence="3">
    <location>
        <begin position="61"/>
        <end position="80"/>
    </location>
</feature>
<dbReference type="PANTHER" id="PTHR45138:SF9">
    <property type="entry name" value="DIGUANYLATE CYCLASE DGCM-RELATED"/>
    <property type="match status" value="1"/>
</dbReference>
<protein>
    <recommendedName>
        <fullName evidence="1">diguanylate cyclase</fullName>
        <ecNumber evidence="1">2.7.7.65</ecNumber>
    </recommendedName>
</protein>
<dbReference type="InterPro" id="IPR050469">
    <property type="entry name" value="Diguanylate_Cyclase"/>
</dbReference>
<dbReference type="Gene3D" id="3.30.70.270">
    <property type="match status" value="1"/>
</dbReference>
<proteinExistence type="predicted"/>
<evidence type="ECO:0000256" key="3">
    <source>
        <dbReference type="SAM" id="Phobius"/>
    </source>
</evidence>
<dbReference type="NCBIfam" id="TIGR00254">
    <property type="entry name" value="GGDEF"/>
    <property type="match status" value="1"/>
</dbReference>
<dbReference type="Pfam" id="PF00990">
    <property type="entry name" value="GGDEF"/>
    <property type="match status" value="1"/>
</dbReference>
<dbReference type="CDD" id="cd01949">
    <property type="entry name" value="GGDEF"/>
    <property type="match status" value="1"/>
</dbReference>
<keyword evidence="3" id="KW-0472">Membrane</keyword>
<dbReference type="InterPro" id="IPR000160">
    <property type="entry name" value="GGDEF_dom"/>
</dbReference>
<evidence type="ECO:0000256" key="2">
    <source>
        <dbReference type="ARBA" id="ARBA00034247"/>
    </source>
</evidence>
<dbReference type="GO" id="GO:0052621">
    <property type="term" value="F:diguanylate cyclase activity"/>
    <property type="evidence" value="ECO:0007669"/>
    <property type="project" value="UniProtKB-EC"/>
</dbReference>
<keyword evidence="6" id="KW-1185">Reference proteome</keyword>
<feature type="domain" description="GGDEF" evidence="4">
    <location>
        <begin position="290"/>
        <end position="429"/>
    </location>
</feature>
<dbReference type="PROSITE" id="PS50887">
    <property type="entry name" value="GGDEF"/>
    <property type="match status" value="1"/>
</dbReference>
<reference evidence="5 6" key="1">
    <citation type="submission" date="2018-06" db="EMBL/GenBank/DDBJ databases">
        <title>Genomic Encyclopedia of Type Strains, Phase III (KMG-III): the genomes of soil and plant-associated and newly described type strains.</title>
        <authorList>
            <person name="Whitman W."/>
        </authorList>
    </citation>
    <scope>NUCLEOTIDE SEQUENCE [LARGE SCALE GENOMIC DNA]</scope>
    <source>
        <strain evidence="5 6">CECT 5889</strain>
    </source>
</reference>
<evidence type="ECO:0000256" key="1">
    <source>
        <dbReference type="ARBA" id="ARBA00012528"/>
    </source>
</evidence>
<dbReference type="OrthoDB" id="9812260at2"/>
<comment type="catalytic activity">
    <reaction evidence="2">
        <text>2 GTP = 3',3'-c-di-GMP + 2 diphosphate</text>
        <dbReference type="Rhea" id="RHEA:24898"/>
        <dbReference type="ChEBI" id="CHEBI:33019"/>
        <dbReference type="ChEBI" id="CHEBI:37565"/>
        <dbReference type="ChEBI" id="CHEBI:58805"/>
        <dbReference type="EC" id="2.7.7.65"/>
    </reaction>
</comment>
<dbReference type="Proteomes" id="UP000247746">
    <property type="component" value="Unassembled WGS sequence"/>
</dbReference>
<dbReference type="GO" id="GO:0043709">
    <property type="term" value="P:cell adhesion involved in single-species biofilm formation"/>
    <property type="evidence" value="ECO:0007669"/>
    <property type="project" value="TreeGrafter"/>
</dbReference>
<feature type="transmembrane region" description="Helical" evidence="3">
    <location>
        <begin position="100"/>
        <end position="130"/>
    </location>
</feature>
<dbReference type="GO" id="GO:0005886">
    <property type="term" value="C:plasma membrane"/>
    <property type="evidence" value="ECO:0007669"/>
    <property type="project" value="TreeGrafter"/>
</dbReference>
<feature type="transmembrane region" description="Helical" evidence="3">
    <location>
        <begin position="142"/>
        <end position="163"/>
    </location>
</feature>
<name>A0A2V4V981_9GAMM</name>